<dbReference type="SMART" id="SM00260">
    <property type="entry name" value="CheW"/>
    <property type="match status" value="1"/>
</dbReference>
<comment type="caution">
    <text evidence="2">The sequence shown here is derived from an EMBL/GenBank/DDBJ whole genome shotgun (WGS) entry which is preliminary data.</text>
</comment>
<dbReference type="Pfam" id="PF01584">
    <property type="entry name" value="CheW"/>
    <property type="match status" value="1"/>
</dbReference>
<dbReference type="PROSITE" id="PS50851">
    <property type="entry name" value="CHEW"/>
    <property type="match status" value="1"/>
</dbReference>
<feature type="domain" description="CheW-like" evidence="1">
    <location>
        <begin position="10"/>
        <end position="154"/>
    </location>
</feature>
<dbReference type="InterPro" id="IPR039315">
    <property type="entry name" value="CheW"/>
</dbReference>
<dbReference type="Gene3D" id="2.40.50.180">
    <property type="entry name" value="CheA-289, Domain 4"/>
    <property type="match status" value="1"/>
</dbReference>
<dbReference type="PANTHER" id="PTHR22617">
    <property type="entry name" value="CHEMOTAXIS SENSOR HISTIDINE KINASE-RELATED"/>
    <property type="match status" value="1"/>
</dbReference>
<proteinExistence type="predicted"/>
<gene>
    <name evidence="2" type="ORF">SYV04_17885</name>
</gene>
<dbReference type="RefSeq" id="WP_321547015.1">
    <property type="nucleotide sequence ID" value="NZ_JAXIVS010000005.1"/>
</dbReference>
<dbReference type="Gene3D" id="2.30.30.40">
    <property type="entry name" value="SH3 Domains"/>
    <property type="match status" value="1"/>
</dbReference>
<sequence length="179" mass="18920">MSQPSTPAVVSQYLSFFVAGEEYALGILQVREIIEYDTVTRVPGAPAWIRGVTNLRGSVLPVIDLAVKFGLAPCTPQRRSCIVVVEVSLQGDKLVLGVLADAIGQVVELGPGDMEPPPAFGTPVRVDYLVGLGRAGKKFILLLDIDRVLQGQDLLAAGALKASEAPPVQAETSSKEAAR</sequence>
<dbReference type="InterPro" id="IPR002545">
    <property type="entry name" value="CheW-lke_dom"/>
</dbReference>
<organism evidence="2 3">
    <name type="scientific">Hyalangium rubrum</name>
    <dbReference type="NCBI Taxonomy" id="3103134"/>
    <lineage>
        <taxon>Bacteria</taxon>
        <taxon>Pseudomonadati</taxon>
        <taxon>Myxococcota</taxon>
        <taxon>Myxococcia</taxon>
        <taxon>Myxococcales</taxon>
        <taxon>Cystobacterineae</taxon>
        <taxon>Archangiaceae</taxon>
        <taxon>Hyalangium</taxon>
    </lineage>
</organism>
<dbReference type="PANTHER" id="PTHR22617:SF41">
    <property type="entry name" value="CHEMOTAXIS SIGNAL TRANSDUCTION SYSTEM ADAPTOR PROTEIN CHEW"/>
    <property type="match status" value="1"/>
</dbReference>
<evidence type="ECO:0000313" key="2">
    <source>
        <dbReference type="EMBL" id="MDY7228296.1"/>
    </source>
</evidence>
<keyword evidence="3" id="KW-1185">Reference proteome</keyword>
<dbReference type="InterPro" id="IPR036061">
    <property type="entry name" value="CheW-like_dom_sf"/>
</dbReference>
<evidence type="ECO:0000259" key="1">
    <source>
        <dbReference type="PROSITE" id="PS50851"/>
    </source>
</evidence>
<dbReference type="SUPFAM" id="SSF50341">
    <property type="entry name" value="CheW-like"/>
    <property type="match status" value="1"/>
</dbReference>
<dbReference type="Proteomes" id="UP001291309">
    <property type="component" value="Unassembled WGS sequence"/>
</dbReference>
<evidence type="ECO:0000313" key="3">
    <source>
        <dbReference type="Proteomes" id="UP001291309"/>
    </source>
</evidence>
<dbReference type="CDD" id="cd00732">
    <property type="entry name" value="CheW"/>
    <property type="match status" value="1"/>
</dbReference>
<protein>
    <submittedName>
        <fullName evidence="2">Chemotaxis protein CheW</fullName>
    </submittedName>
</protein>
<accession>A0ABU5H4Q4</accession>
<reference evidence="2 3" key="1">
    <citation type="submission" date="2023-12" db="EMBL/GenBank/DDBJ databases">
        <title>the genome sequence of Hyalangium sp. s54d21.</title>
        <authorList>
            <person name="Zhang X."/>
        </authorList>
    </citation>
    <scope>NUCLEOTIDE SEQUENCE [LARGE SCALE GENOMIC DNA]</scope>
    <source>
        <strain evidence="3">s54d21</strain>
    </source>
</reference>
<dbReference type="EMBL" id="JAXIVS010000005">
    <property type="protein sequence ID" value="MDY7228296.1"/>
    <property type="molecule type" value="Genomic_DNA"/>
</dbReference>
<name>A0ABU5H4Q4_9BACT</name>